<dbReference type="HAMAP" id="MF_00645">
    <property type="entry name" value="AMMECR1"/>
    <property type="match status" value="1"/>
</dbReference>
<sequence length="184" mass="21270">MLSDEEKHYLFKLIREALNSYFEGKPFSPSPPLPEEKYPHLFERRGAFVTFWKGKNLRGCIGNIHPQQPLYEEICEIALSSALRDPRFPPLKKEELSEIEIEISLLSPLVKADPEKLEVGKHGILIKRGYYQGLLLPQVAIEYNWDAETFLRHACLKAGLPEDCYLDPDTEIYLFTAEVFTENE</sequence>
<evidence type="ECO:0000313" key="2">
    <source>
        <dbReference type="EMBL" id="BAU23959.1"/>
    </source>
</evidence>
<evidence type="ECO:0000259" key="1">
    <source>
        <dbReference type="PROSITE" id="PS51112"/>
    </source>
</evidence>
<dbReference type="InterPro" id="IPR027485">
    <property type="entry name" value="AMMECR1_N"/>
</dbReference>
<dbReference type="OrthoDB" id="9782820at2"/>
<reference evidence="3" key="2">
    <citation type="journal article" date="2016" name="Int. J. Syst. Evol. Microbiol.">
        <title>Caldimicrobium thiodismutans sp. nov., a sulfur-disproportionating bacterium isolated from a hot spring.</title>
        <authorList>
            <person name="Kojima H."/>
            <person name="Umezawa K."/>
            <person name="Fukui M."/>
        </authorList>
    </citation>
    <scope>NUCLEOTIDE SEQUENCE [LARGE SCALE GENOMIC DNA]</scope>
    <source>
        <strain evidence="3">TF1</strain>
    </source>
</reference>
<dbReference type="PROSITE" id="PS51112">
    <property type="entry name" value="AMMECR1"/>
    <property type="match status" value="1"/>
</dbReference>
<dbReference type="RefSeq" id="WP_068515836.1">
    <property type="nucleotide sequence ID" value="NZ_AP014945.1"/>
</dbReference>
<dbReference type="SUPFAM" id="SSF143447">
    <property type="entry name" value="AMMECR1-like"/>
    <property type="match status" value="1"/>
</dbReference>
<dbReference type="EMBL" id="AP014945">
    <property type="protein sequence ID" value="BAU23959.1"/>
    <property type="molecule type" value="Genomic_DNA"/>
</dbReference>
<dbReference type="PANTHER" id="PTHR13016:SF0">
    <property type="entry name" value="AMME SYNDROME CANDIDATE GENE 1 PROTEIN"/>
    <property type="match status" value="1"/>
</dbReference>
<reference evidence="2 3" key="1">
    <citation type="journal article" date="2016" name="Int. J. Syst. Evol. Microbiol.">
        <title>Caldimicrobium thiodismutans sp. nov., a sulfur-disproportionating bacterium isolated from a hot spring, and emended description of the genus Caldimicrobium.</title>
        <authorList>
            <person name="Kojima H."/>
            <person name="Umezawa K."/>
            <person name="Fukui M."/>
        </authorList>
    </citation>
    <scope>NUCLEOTIDE SEQUENCE [LARGE SCALE GENOMIC DNA]</scope>
    <source>
        <strain evidence="2 3">TF1</strain>
    </source>
</reference>
<dbReference type="InterPro" id="IPR023473">
    <property type="entry name" value="AMMECR1"/>
</dbReference>
<keyword evidence="3" id="KW-1185">Reference proteome</keyword>
<dbReference type="Proteomes" id="UP000068196">
    <property type="component" value="Chromosome"/>
</dbReference>
<dbReference type="NCBIfam" id="TIGR04335">
    <property type="entry name" value="AmmeMemoSam_A"/>
    <property type="match status" value="1"/>
</dbReference>
<dbReference type="Gene3D" id="3.30.700.20">
    <property type="entry name" value="Hypothetical protein ph0010, domain 1"/>
    <property type="match status" value="1"/>
</dbReference>
<dbReference type="Pfam" id="PF01871">
    <property type="entry name" value="AMMECR1"/>
    <property type="match status" value="1"/>
</dbReference>
<organism evidence="2 3">
    <name type="scientific">Caldimicrobium thiodismutans</name>
    <dbReference type="NCBI Taxonomy" id="1653476"/>
    <lineage>
        <taxon>Bacteria</taxon>
        <taxon>Pseudomonadati</taxon>
        <taxon>Thermodesulfobacteriota</taxon>
        <taxon>Thermodesulfobacteria</taxon>
        <taxon>Thermodesulfobacteriales</taxon>
        <taxon>Thermodesulfobacteriaceae</taxon>
        <taxon>Caldimicrobium</taxon>
    </lineage>
</organism>
<name>A0A0U5AJA5_9BACT</name>
<protein>
    <recommendedName>
        <fullName evidence="1">AMMECR1 domain-containing protein</fullName>
    </recommendedName>
</protein>
<gene>
    <name evidence="2" type="ORF">THC_1595</name>
</gene>
<dbReference type="KEGG" id="cthi:THC_1595"/>
<dbReference type="AlphaFoldDB" id="A0A0U5AJA5"/>
<dbReference type="InterPro" id="IPR002733">
    <property type="entry name" value="AMMECR1_domain"/>
</dbReference>
<dbReference type="STRING" id="1653476.THC_1595"/>
<accession>A0A0U5AJA5</accession>
<proteinExistence type="inferred from homology"/>
<evidence type="ECO:0000313" key="3">
    <source>
        <dbReference type="Proteomes" id="UP000068196"/>
    </source>
</evidence>
<dbReference type="InterPro" id="IPR027623">
    <property type="entry name" value="AmmeMemoSam_A"/>
</dbReference>
<dbReference type="InterPro" id="IPR023472">
    <property type="entry name" value="Uncharacterised_MJ0810"/>
</dbReference>
<feature type="domain" description="AMMECR1" evidence="1">
    <location>
        <begin position="5"/>
        <end position="184"/>
    </location>
</feature>
<dbReference type="PANTHER" id="PTHR13016">
    <property type="entry name" value="AMMECR1 HOMOLOG"/>
    <property type="match status" value="1"/>
</dbReference>
<dbReference type="Gene3D" id="3.30.1490.150">
    <property type="entry name" value="Hypothetical protein ph0010, domain 2"/>
    <property type="match status" value="1"/>
</dbReference>
<dbReference type="PATRIC" id="fig|1653476.3.peg.1661"/>
<dbReference type="InterPro" id="IPR036071">
    <property type="entry name" value="AMMECR1_dom_sf"/>
</dbReference>
<dbReference type="NCBIfam" id="TIGR00296">
    <property type="entry name" value="TIGR00296 family protein"/>
    <property type="match status" value="1"/>
</dbReference>